<gene>
    <name evidence="1" type="ORF">Rsw2DRAFT_1892</name>
</gene>
<dbReference type="Proteomes" id="UP000010121">
    <property type="component" value="Unassembled WGS sequence"/>
</dbReference>
<dbReference type="eggNOG" id="ENOG50332ED">
    <property type="taxonomic scope" value="Bacteria"/>
</dbReference>
<evidence type="ECO:0000313" key="1">
    <source>
        <dbReference type="EMBL" id="EEW25137.1"/>
    </source>
</evidence>
<dbReference type="EMBL" id="ACYY01000011">
    <property type="protein sequence ID" value="EEW25137.1"/>
    <property type="molecule type" value="Genomic_DNA"/>
</dbReference>
<proteinExistence type="predicted"/>
<protein>
    <recommendedName>
        <fullName evidence="3">Acetolactate synthase</fullName>
    </recommendedName>
</protein>
<dbReference type="AlphaFoldDB" id="C8S1G4"/>
<dbReference type="RefSeq" id="WP_008030350.1">
    <property type="nucleotide sequence ID" value="NZ_ACYY01000011.1"/>
</dbReference>
<evidence type="ECO:0000313" key="2">
    <source>
        <dbReference type="Proteomes" id="UP000010121"/>
    </source>
</evidence>
<name>C8S1G4_9RHOB</name>
<dbReference type="InterPro" id="IPR045467">
    <property type="entry name" value="DUF6497"/>
</dbReference>
<sequence length="137" mass="14486">MAGLTGAERLWTVQAEGEVLLVGSAQPIAVPSGQLVTLQDVILNAPGTAGTTLRFRFLAPQIARNGGSIPPGTATEDMRVLCESFALPWLADLGPLPEQIVISLSDTAVPFGETAPEATQFFEAFSLRDGVCIWEAF</sequence>
<keyword evidence="2" id="KW-1185">Reference proteome</keyword>
<dbReference type="STRING" id="371731.Rsw2DRAFT_1892"/>
<organism evidence="1 2">
    <name type="scientific">Rhodobacter ferrooxidans</name>
    <dbReference type="NCBI Taxonomy" id="371731"/>
    <lineage>
        <taxon>Bacteria</taxon>
        <taxon>Pseudomonadati</taxon>
        <taxon>Pseudomonadota</taxon>
        <taxon>Alphaproteobacteria</taxon>
        <taxon>Rhodobacterales</taxon>
        <taxon>Rhodobacter group</taxon>
        <taxon>Rhodobacter</taxon>
    </lineage>
</organism>
<evidence type="ECO:0008006" key="3">
    <source>
        <dbReference type="Google" id="ProtNLM"/>
    </source>
</evidence>
<reference evidence="1 2" key="1">
    <citation type="submission" date="2009-08" db="EMBL/GenBank/DDBJ databases">
        <title>The draft genome of Rhodobacter sp. SW2.</title>
        <authorList>
            <consortium name="US DOE Joint Genome Institute (JGI-PGF)"/>
            <person name="Lucas S."/>
            <person name="Copeland A."/>
            <person name="Lapidus A."/>
            <person name="Glavina del Rio T."/>
            <person name="Tice H."/>
            <person name="Bruce D."/>
            <person name="Goodwin L."/>
            <person name="Pitluck S."/>
            <person name="Larimer F."/>
            <person name="Land M.L."/>
            <person name="Hauser L."/>
            <person name="Emerson D."/>
        </authorList>
    </citation>
    <scope>NUCLEOTIDE SEQUENCE [LARGE SCALE GENOMIC DNA]</scope>
    <source>
        <strain evidence="1 2">SW2</strain>
    </source>
</reference>
<comment type="caution">
    <text evidence="1">The sequence shown here is derived from an EMBL/GenBank/DDBJ whole genome shotgun (WGS) entry which is preliminary data.</text>
</comment>
<accession>C8S1G4</accession>
<dbReference type="Pfam" id="PF20107">
    <property type="entry name" value="DUF6497"/>
    <property type="match status" value="1"/>
</dbReference>